<dbReference type="EMBL" id="JALJOV010001332">
    <property type="protein sequence ID" value="KAK9849641.1"/>
    <property type="molecule type" value="Genomic_DNA"/>
</dbReference>
<feature type="region of interest" description="Disordered" evidence="1">
    <location>
        <begin position="51"/>
        <end position="86"/>
    </location>
</feature>
<evidence type="ECO:0000313" key="2">
    <source>
        <dbReference type="EMBL" id="KAK9849641.1"/>
    </source>
</evidence>
<evidence type="ECO:0008006" key="4">
    <source>
        <dbReference type="Google" id="ProtNLM"/>
    </source>
</evidence>
<gene>
    <name evidence="2" type="ORF">WJX84_007091</name>
</gene>
<evidence type="ECO:0000313" key="3">
    <source>
        <dbReference type="Proteomes" id="UP001485043"/>
    </source>
</evidence>
<reference evidence="2 3" key="1">
    <citation type="journal article" date="2024" name="Nat. Commun.">
        <title>Phylogenomics reveals the evolutionary origins of lichenization in chlorophyte algae.</title>
        <authorList>
            <person name="Puginier C."/>
            <person name="Libourel C."/>
            <person name="Otte J."/>
            <person name="Skaloud P."/>
            <person name="Haon M."/>
            <person name="Grisel S."/>
            <person name="Petersen M."/>
            <person name="Berrin J.G."/>
            <person name="Delaux P.M."/>
            <person name="Dal Grande F."/>
            <person name="Keller J."/>
        </authorList>
    </citation>
    <scope>NUCLEOTIDE SEQUENCE [LARGE SCALE GENOMIC DNA]</scope>
    <source>
        <strain evidence="2 3">SAG 2523</strain>
    </source>
</reference>
<dbReference type="Gene3D" id="1.10.30.10">
    <property type="entry name" value="High mobility group box domain"/>
    <property type="match status" value="1"/>
</dbReference>
<dbReference type="InterPro" id="IPR036910">
    <property type="entry name" value="HMG_box_dom_sf"/>
</dbReference>
<feature type="region of interest" description="Disordered" evidence="1">
    <location>
        <begin position="107"/>
        <end position="268"/>
    </location>
</feature>
<protein>
    <recommendedName>
        <fullName evidence="4">HMG box domain-containing protein</fullName>
    </recommendedName>
</protein>
<organism evidence="2 3">
    <name type="scientific">Apatococcus fuscideae</name>
    <dbReference type="NCBI Taxonomy" id="2026836"/>
    <lineage>
        <taxon>Eukaryota</taxon>
        <taxon>Viridiplantae</taxon>
        <taxon>Chlorophyta</taxon>
        <taxon>core chlorophytes</taxon>
        <taxon>Trebouxiophyceae</taxon>
        <taxon>Chlorellales</taxon>
        <taxon>Chlorellaceae</taxon>
        <taxon>Apatococcus</taxon>
    </lineage>
</organism>
<feature type="compositionally biased region" description="Basic and acidic residues" evidence="1">
    <location>
        <begin position="107"/>
        <end position="126"/>
    </location>
</feature>
<dbReference type="AlphaFoldDB" id="A0AAW1SM55"/>
<feature type="compositionally biased region" description="Low complexity" evidence="1">
    <location>
        <begin position="168"/>
        <end position="181"/>
    </location>
</feature>
<comment type="caution">
    <text evidence="2">The sequence shown here is derived from an EMBL/GenBank/DDBJ whole genome shotgun (WGS) entry which is preliminary data.</text>
</comment>
<feature type="compositionally biased region" description="Basic residues" evidence="1">
    <location>
        <begin position="257"/>
        <end position="268"/>
    </location>
</feature>
<keyword evidence="3" id="KW-1185">Reference proteome</keyword>
<name>A0AAW1SM55_9CHLO</name>
<dbReference type="CDD" id="cd00084">
    <property type="entry name" value="HMG-box_SF"/>
    <property type="match status" value="1"/>
</dbReference>
<evidence type="ECO:0000256" key="1">
    <source>
        <dbReference type="SAM" id="MobiDB-lite"/>
    </source>
</evidence>
<dbReference type="Proteomes" id="UP001485043">
    <property type="component" value="Unassembled WGS sequence"/>
</dbReference>
<proteinExistence type="predicted"/>
<sequence>MAEDPDLTPPDAEESAYSAGQAVQLIGFVAESCSNFFQGLVETIHSFQEEGELPDAAEDELARGKGKKKGGGRKAKALGPDGKTKPKRAANIFNLFVRDYIHKLQKEKLARQAQHEADIRAGKVTEPEDSEEGDHTRDAFREAGDAWKSLTEAEKAAFKQEKRDEAAAAEAAAAPAAVPAARQPVEGSSPKQPAEGSSAKQPASQEPVAAVQAGSAPAETQAGAEGEVRKKKKKRKVHQDGGVVSGTPLSSPETLEKKKKKKKHQEEP</sequence>
<accession>A0AAW1SM55</accession>
<dbReference type="SUPFAM" id="SSF47095">
    <property type="entry name" value="HMG-box"/>
    <property type="match status" value="1"/>
</dbReference>
<feature type="compositionally biased region" description="Basic and acidic residues" evidence="1">
    <location>
        <begin position="133"/>
        <end position="166"/>
    </location>
</feature>
<feature type="compositionally biased region" description="Basic residues" evidence="1">
    <location>
        <begin position="64"/>
        <end position="76"/>
    </location>
</feature>